<dbReference type="InterPro" id="IPR027417">
    <property type="entry name" value="P-loop_NTPase"/>
</dbReference>
<dbReference type="EMBL" id="CP053843">
    <property type="protein sequence ID" value="QKF65583.1"/>
    <property type="molecule type" value="Genomic_DNA"/>
</dbReference>
<dbReference type="PANTHER" id="PTHR13696">
    <property type="entry name" value="P-LOOP CONTAINING NUCLEOSIDE TRIPHOSPHATE HYDROLASE"/>
    <property type="match status" value="1"/>
</dbReference>
<dbReference type="InterPro" id="IPR015223">
    <property type="entry name" value="MipZ"/>
</dbReference>
<accession>A0A6M8N889</accession>
<gene>
    <name evidence="1" type="ORF">CCORG_a0001</name>
    <name evidence="2" type="ORF">CCORG_a0047</name>
</gene>
<proteinExistence type="predicted"/>
<dbReference type="Gene3D" id="3.40.50.300">
    <property type="entry name" value="P-loop containing nucleotide triphosphate hydrolases"/>
    <property type="match status" value="1"/>
</dbReference>
<organism evidence="1">
    <name type="scientific">Campylobacter corcagiensis</name>
    <dbReference type="NCBI Taxonomy" id="1448857"/>
    <lineage>
        <taxon>Bacteria</taxon>
        <taxon>Pseudomonadati</taxon>
        <taxon>Campylobacterota</taxon>
        <taxon>Epsilonproteobacteria</taxon>
        <taxon>Campylobacterales</taxon>
        <taxon>Campylobacteraceae</taxon>
        <taxon>Campylobacter</taxon>
    </lineage>
</organism>
<dbReference type="KEGG" id="ccor:CCORG_a0001"/>
<dbReference type="EMBL" id="CP053843">
    <property type="protein sequence ID" value="QKF65537.1"/>
    <property type="molecule type" value="Genomic_DNA"/>
</dbReference>
<dbReference type="InterPro" id="IPR050678">
    <property type="entry name" value="DNA_Partitioning_ATPase"/>
</dbReference>
<dbReference type="CDD" id="cd02042">
    <property type="entry name" value="ParAB_family"/>
    <property type="match status" value="1"/>
</dbReference>
<evidence type="ECO:0000313" key="2">
    <source>
        <dbReference type="EMBL" id="QKF65583.1"/>
    </source>
</evidence>
<evidence type="ECO:0000313" key="1">
    <source>
        <dbReference type="EMBL" id="QKF65537.1"/>
    </source>
</evidence>
<protein>
    <submittedName>
        <fullName evidence="1">Partitioning protein, ParA family</fullName>
    </submittedName>
</protein>
<dbReference type="RefSeq" id="WP_025803844.1">
    <property type="nucleotide sequence ID" value="NZ_CP053843.1"/>
</dbReference>
<dbReference type="PANTHER" id="PTHR13696:SF96">
    <property type="entry name" value="COBQ_COBB_MIND_PARA NUCLEOTIDE BINDING DOMAIN-CONTAINING PROTEIN"/>
    <property type="match status" value="1"/>
</dbReference>
<sequence>MIVVFSHPKGGVGKSMLAFNYAVFLRKKGIEVAIIDLDGQHSISNFNKIRIAFNVTPTLNIKTYDNTNELVSFLNQVSSSDMVIIDTGGFDSSNNRIALAFADKIITPVSDSPVEIMRLLNFSNILDEIEVNLNHKLKTYVVLNRIHPSLKNIDYVKEPFKDKPVYNFLNSVVRDRVRFKFSVSNGNSVFDEPENIRDEKAIFELNSLYNEIENIIIS</sequence>
<dbReference type="PIRSF" id="PIRSF009320">
    <property type="entry name" value="Nuc_binding_HP_1000"/>
    <property type="match status" value="1"/>
</dbReference>
<keyword evidence="1" id="KW-0614">Plasmid</keyword>
<dbReference type="SUPFAM" id="SSF52540">
    <property type="entry name" value="P-loop containing nucleoside triphosphate hydrolases"/>
    <property type="match status" value="1"/>
</dbReference>
<dbReference type="Pfam" id="PF09140">
    <property type="entry name" value="MipZ"/>
    <property type="match status" value="1"/>
</dbReference>
<name>A0A6M8N889_9BACT</name>
<geneLocation type="plasmid" evidence="1">
    <name>pCCORG</name>
</geneLocation>
<reference evidence="1" key="1">
    <citation type="submission" date="2020-05" db="EMBL/GenBank/DDBJ databases">
        <title>Complete genome sequencing of Campylobacter and Arcobacter type strains.</title>
        <authorList>
            <person name="Miller W.G."/>
            <person name="Yee E."/>
        </authorList>
    </citation>
    <scope>NUCLEOTIDE SEQUENCE [LARGE SCALE GENOMIC DNA]</scope>
    <source>
        <strain evidence="1">LMG 27932</strain>
        <plasmid evidence="1">pCCORG</plasmid>
    </source>
</reference>
<dbReference type="AlphaFoldDB" id="A0A6M8N889"/>
<dbReference type="KEGG" id="ccor:CCORG_a0047"/>